<dbReference type="RefSeq" id="WP_055460935.1">
    <property type="nucleotide sequence ID" value="NZ_CYHC01000016.1"/>
</dbReference>
<dbReference type="Proteomes" id="UP000182178">
    <property type="component" value="Unassembled WGS sequence"/>
</dbReference>
<evidence type="ECO:0000313" key="1">
    <source>
        <dbReference type="EMBL" id="CUA90842.1"/>
    </source>
</evidence>
<proteinExistence type="predicted"/>
<keyword evidence="2" id="KW-1185">Reference proteome</keyword>
<evidence type="ECO:0000313" key="2">
    <source>
        <dbReference type="Proteomes" id="UP000182178"/>
    </source>
</evidence>
<sequence>MRPDHRANAALAADVLEIMRRHAPAILSAVPLQDPDRRQIAANTMMLGACAAALRHHIEHDVDMSTADRDAAFKVAVAITAERAFDIDADDCPIAEIG</sequence>
<comment type="caution">
    <text evidence="1">The sequence shown here is derived from an EMBL/GenBank/DDBJ whole genome shotgun (WGS) entry which is preliminary data.</text>
</comment>
<organism evidence="1 2">
    <name type="scientific">Chelatococcus sambhunathii</name>
    <dbReference type="NCBI Taxonomy" id="363953"/>
    <lineage>
        <taxon>Bacteria</taxon>
        <taxon>Pseudomonadati</taxon>
        <taxon>Pseudomonadota</taxon>
        <taxon>Alphaproteobacteria</taxon>
        <taxon>Hyphomicrobiales</taxon>
        <taxon>Chelatococcaceae</taxon>
        <taxon>Chelatococcus</taxon>
    </lineage>
</organism>
<protein>
    <submittedName>
        <fullName evidence="1">Uncharacterized protein</fullName>
    </submittedName>
</protein>
<accession>A0ABM9U9R7</accession>
<reference evidence="1 2" key="1">
    <citation type="submission" date="2015-08" db="EMBL/GenBank/DDBJ databases">
        <authorList>
            <person name="Varghese N."/>
        </authorList>
    </citation>
    <scope>NUCLEOTIDE SEQUENCE [LARGE SCALE GENOMIC DNA]</scope>
    <source>
        <strain evidence="1 2">DSM 18167</strain>
    </source>
</reference>
<dbReference type="EMBL" id="CYHC01000016">
    <property type="protein sequence ID" value="CUA90842.1"/>
    <property type="molecule type" value="Genomic_DNA"/>
</dbReference>
<gene>
    <name evidence="1" type="ORF">Ga0061061_1167</name>
</gene>
<name>A0ABM9U9R7_9HYPH</name>